<evidence type="ECO:0000313" key="3">
    <source>
        <dbReference type="Proteomes" id="UP001469553"/>
    </source>
</evidence>
<comment type="caution">
    <text evidence="2">The sequence shown here is derived from an EMBL/GenBank/DDBJ whole genome shotgun (WGS) entry which is preliminary data.</text>
</comment>
<gene>
    <name evidence="2" type="ORF">AMECASPLE_000094</name>
</gene>
<protein>
    <submittedName>
        <fullName evidence="2">Uncharacterized protein</fullName>
    </submittedName>
</protein>
<organism evidence="2 3">
    <name type="scientific">Ameca splendens</name>
    <dbReference type="NCBI Taxonomy" id="208324"/>
    <lineage>
        <taxon>Eukaryota</taxon>
        <taxon>Metazoa</taxon>
        <taxon>Chordata</taxon>
        <taxon>Craniata</taxon>
        <taxon>Vertebrata</taxon>
        <taxon>Euteleostomi</taxon>
        <taxon>Actinopterygii</taxon>
        <taxon>Neopterygii</taxon>
        <taxon>Teleostei</taxon>
        <taxon>Neoteleostei</taxon>
        <taxon>Acanthomorphata</taxon>
        <taxon>Ovalentaria</taxon>
        <taxon>Atherinomorphae</taxon>
        <taxon>Cyprinodontiformes</taxon>
        <taxon>Goodeidae</taxon>
        <taxon>Ameca</taxon>
    </lineage>
</organism>
<evidence type="ECO:0000256" key="1">
    <source>
        <dbReference type="SAM" id="MobiDB-lite"/>
    </source>
</evidence>
<keyword evidence="3" id="KW-1185">Reference proteome</keyword>
<reference evidence="2 3" key="1">
    <citation type="submission" date="2021-06" db="EMBL/GenBank/DDBJ databases">
        <authorList>
            <person name="Palmer J.M."/>
        </authorList>
    </citation>
    <scope>NUCLEOTIDE SEQUENCE [LARGE SCALE GENOMIC DNA]</scope>
    <source>
        <strain evidence="2 3">AS_MEX2019</strain>
        <tissue evidence="2">Muscle</tissue>
    </source>
</reference>
<feature type="region of interest" description="Disordered" evidence="1">
    <location>
        <begin position="1"/>
        <end position="21"/>
    </location>
</feature>
<dbReference type="Proteomes" id="UP001469553">
    <property type="component" value="Unassembled WGS sequence"/>
</dbReference>
<proteinExistence type="predicted"/>
<sequence length="79" mass="8699">MYAKKHKSTPDDNTASKRSLKEPANWLTAAEQLDKLCDWPFFCSRNEGVNTAALIPSSQASRITSLSLSKEITLLIATS</sequence>
<evidence type="ECO:0000313" key="2">
    <source>
        <dbReference type="EMBL" id="MEQ2297953.1"/>
    </source>
</evidence>
<name>A0ABV0YVP5_9TELE</name>
<accession>A0ABV0YVP5</accession>
<dbReference type="EMBL" id="JAHRIP010047028">
    <property type="protein sequence ID" value="MEQ2297953.1"/>
    <property type="molecule type" value="Genomic_DNA"/>
</dbReference>